<proteinExistence type="predicted"/>
<keyword evidence="4 7" id="KW-1133">Transmembrane helix</keyword>
<keyword evidence="11" id="KW-1185">Reference proteome</keyword>
<feature type="transmembrane region" description="Helical" evidence="7">
    <location>
        <begin position="716"/>
        <end position="736"/>
    </location>
</feature>
<dbReference type="eggNOG" id="COG0577">
    <property type="taxonomic scope" value="Bacteria"/>
</dbReference>
<evidence type="ECO:0000256" key="5">
    <source>
        <dbReference type="ARBA" id="ARBA00023136"/>
    </source>
</evidence>
<gene>
    <name evidence="10" type="ORF">CP373A1_16025</name>
</gene>
<feature type="transmembrane region" description="Helical" evidence="7">
    <location>
        <begin position="1002"/>
        <end position="1020"/>
    </location>
</feature>
<feature type="coiled-coil region" evidence="6">
    <location>
        <begin position="262"/>
        <end position="395"/>
    </location>
</feature>
<evidence type="ECO:0000259" key="8">
    <source>
        <dbReference type="Pfam" id="PF02687"/>
    </source>
</evidence>
<dbReference type="OrthoDB" id="5137249at2"/>
<feature type="transmembrane region" description="Helical" evidence="7">
    <location>
        <begin position="550"/>
        <end position="567"/>
    </location>
</feature>
<dbReference type="PANTHER" id="PTHR30287">
    <property type="entry name" value="MEMBRANE COMPONENT OF PREDICTED ABC SUPERFAMILY METABOLITE UPTAKE TRANSPORTER"/>
    <property type="match status" value="1"/>
</dbReference>
<name>A0A1B8RL27_9CLOT</name>
<dbReference type="InterPro" id="IPR003838">
    <property type="entry name" value="ABC3_permease_C"/>
</dbReference>
<feature type="transmembrane region" description="Helical" evidence="7">
    <location>
        <begin position="946"/>
        <end position="968"/>
    </location>
</feature>
<evidence type="ECO:0000256" key="3">
    <source>
        <dbReference type="ARBA" id="ARBA00022692"/>
    </source>
</evidence>
<sequence>MKNALVKDTVREIKKSFGRFLSIFAIVGIGVAFFAGVKEGEPVMKSSADKYFDEYNLMDIRVVSPIGLTDDDVAEIKKLDGIKGIFPTHSIDVLTEINSSEFVLKVHGIPLEDAKNDTENYINRAEIKEGRLPEKSGECIVGAGNFNGMGVKVGDKIKLTSGTKDDISENLKVSEFTIVGIANTPNYLSFEMGSSNIGHGSINNFIMIPEEDFNMDIYTEVLLTVEGAKELNSYANEYFDVTDKVTKPLENLSHERSPIRFNEILEESRKELENGKKEYVENKIKYENEIKSNEEKLQDGKIELIISEKELDKQEKEFPNQIKEGKEKLVAAEKELQAGEEEYNKNLKAFNDLKESTESSIKDFEEYLNSHKTEVDNLRVEVDALKERLKDTNLSDEEKDYIKSEITRKEKSIQIYDFSLSAVSEGKNQIANAEQKLKEGRATLDSGWATLNNEKANIQKAESEGENAFVEGRKKIEEGKQDIKQGEEELERAKKLGEEELALAKEKLDKAEKDLQDAKAPDWYVLDRNSHYSYMDYGASANKIGDIANVFPVFFFLVAALVCLTTMTRMVDEQRGNIGTLKALGYSKLSISSKYIVYAAVASTLGALVGLAIGVVLFPTVIFYAWGIMYTVPKVKLLLGLPLSIISILVAVSVTTLAAVLACYKELIETPSLLMRPKAPKEGKRIFLERISFIWKRMNFTEKVTARNIFRYKKRFFMTVIGISGCTALLLAGFGIKDSISTIASKQFGEIIKYDSQVSIDKDSTLTEKEDLFDKYKNDSRVEDISEMSTFNSKAIDDGEDKSVKLIVPKNISEFKDFISLRERSSQKEIQLDNSGVVITEKLSKSLGVKKGDKITIENEDGDRKEVEVSAISEMYVDHYVFMSPEYYKSTFGVTNEINALALKLNDTSTKVEEVLGTELMDNDIVKSVSFYSGLVNNFDNMISSLNIVVIVLIVSAGALAFVVLYNLTNVNVSERLREIATIKVLGFYDNEVSAYVYRENLVLTAIGSIVGLALGTILHRFIMITVEFDAMMFGRNINILSYLIAVVITMGFAILVNLVMYKKLKKIPMVESLKSVE</sequence>
<feature type="transmembrane region" description="Helical" evidence="7">
    <location>
        <begin position="638"/>
        <end position="664"/>
    </location>
</feature>
<evidence type="ECO:0000259" key="9">
    <source>
        <dbReference type="Pfam" id="PF12704"/>
    </source>
</evidence>
<evidence type="ECO:0000256" key="2">
    <source>
        <dbReference type="ARBA" id="ARBA00022475"/>
    </source>
</evidence>
<feature type="domain" description="MacB-like periplasmic core" evidence="9">
    <location>
        <begin position="720"/>
        <end position="910"/>
    </location>
</feature>
<evidence type="ECO:0000256" key="7">
    <source>
        <dbReference type="SAM" id="Phobius"/>
    </source>
</evidence>
<dbReference type="PANTHER" id="PTHR30287:SF1">
    <property type="entry name" value="INNER MEMBRANE PROTEIN"/>
    <property type="match status" value="1"/>
</dbReference>
<dbReference type="AlphaFoldDB" id="A0A1B8RL27"/>
<dbReference type="InterPro" id="IPR025857">
    <property type="entry name" value="MacB_PCD"/>
</dbReference>
<dbReference type="RefSeq" id="WP_065254826.1">
    <property type="nucleotide sequence ID" value="NZ_MAPZ01000033.1"/>
</dbReference>
<dbReference type="Pfam" id="PF02687">
    <property type="entry name" value="FtsX"/>
    <property type="match status" value="2"/>
</dbReference>
<organism evidence="10 11">
    <name type="scientific">Clostridium paraputrificum</name>
    <dbReference type="NCBI Taxonomy" id="29363"/>
    <lineage>
        <taxon>Bacteria</taxon>
        <taxon>Bacillati</taxon>
        <taxon>Bacillota</taxon>
        <taxon>Clostridia</taxon>
        <taxon>Eubacteriales</taxon>
        <taxon>Clostridiaceae</taxon>
        <taxon>Clostridium</taxon>
    </lineage>
</organism>
<dbReference type="eggNOG" id="COG1511">
    <property type="taxonomic scope" value="Bacteria"/>
</dbReference>
<dbReference type="EMBL" id="MAPZ01000033">
    <property type="protein sequence ID" value="OBY09431.1"/>
    <property type="molecule type" value="Genomic_DNA"/>
</dbReference>
<feature type="domain" description="ABC3 transporter permease C-terminal" evidence="8">
    <location>
        <begin position="952"/>
        <end position="1069"/>
    </location>
</feature>
<reference evidence="10 11" key="1">
    <citation type="submission" date="2016-06" db="EMBL/GenBank/DDBJ databases">
        <authorList>
            <person name="Kjaerup R.B."/>
            <person name="Dalgaard T.S."/>
            <person name="Juul-Madsen H.R."/>
        </authorList>
    </citation>
    <scope>NUCLEOTIDE SEQUENCE [LARGE SCALE GENOMIC DNA]</scope>
    <source>
        <strain evidence="10 11">373-A1</strain>
    </source>
</reference>
<dbReference type="GO" id="GO:0005886">
    <property type="term" value="C:plasma membrane"/>
    <property type="evidence" value="ECO:0007669"/>
    <property type="project" value="UniProtKB-SubCell"/>
</dbReference>
<dbReference type="InterPro" id="IPR038766">
    <property type="entry name" value="Membrane_comp_ABC_pdt"/>
</dbReference>
<protein>
    <submittedName>
        <fullName evidence="10">Uncharacterized protein</fullName>
    </submittedName>
</protein>
<keyword evidence="3 7" id="KW-0812">Transmembrane</keyword>
<evidence type="ECO:0000256" key="6">
    <source>
        <dbReference type="SAM" id="Coils"/>
    </source>
</evidence>
<feature type="transmembrane region" description="Helical" evidence="7">
    <location>
        <begin position="20"/>
        <end position="37"/>
    </location>
</feature>
<comment type="caution">
    <text evidence="10">The sequence shown here is derived from an EMBL/GenBank/DDBJ whole genome shotgun (WGS) entry which is preliminary data.</text>
</comment>
<feature type="transmembrane region" description="Helical" evidence="7">
    <location>
        <begin position="1040"/>
        <end position="1060"/>
    </location>
</feature>
<feature type="coiled-coil region" evidence="6">
    <location>
        <begin position="423"/>
        <end position="521"/>
    </location>
</feature>
<evidence type="ECO:0000256" key="4">
    <source>
        <dbReference type="ARBA" id="ARBA00022989"/>
    </source>
</evidence>
<accession>A0A1B8RL27</accession>
<feature type="domain" description="ABC3 transporter permease C-terminal" evidence="8">
    <location>
        <begin position="549"/>
        <end position="665"/>
    </location>
</feature>
<feature type="transmembrane region" description="Helical" evidence="7">
    <location>
        <begin position="595"/>
        <end position="626"/>
    </location>
</feature>
<keyword evidence="6" id="KW-0175">Coiled coil</keyword>
<dbReference type="Pfam" id="PF12704">
    <property type="entry name" value="MacB_PCD"/>
    <property type="match status" value="1"/>
</dbReference>
<evidence type="ECO:0000313" key="11">
    <source>
        <dbReference type="Proteomes" id="UP000092714"/>
    </source>
</evidence>
<keyword evidence="2" id="KW-1003">Cell membrane</keyword>
<comment type="subcellular location">
    <subcellularLocation>
        <location evidence="1">Cell membrane</location>
        <topology evidence="1">Multi-pass membrane protein</topology>
    </subcellularLocation>
</comment>
<dbReference type="Proteomes" id="UP000092714">
    <property type="component" value="Unassembled WGS sequence"/>
</dbReference>
<evidence type="ECO:0000256" key="1">
    <source>
        <dbReference type="ARBA" id="ARBA00004651"/>
    </source>
</evidence>
<keyword evidence="5 7" id="KW-0472">Membrane</keyword>
<evidence type="ECO:0000313" key="10">
    <source>
        <dbReference type="EMBL" id="OBY09431.1"/>
    </source>
</evidence>